<keyword evidence="3" id="KW-1185">Reference proteome</keyword>
<accession>A0AAE0KUH6</accession>
<comment type="caution">
    <text evidence="2">The sequence shown here is derived from an EMBL/GenBank/DDBJ whole genome shotgun (WGS) entry which is preliminary data.</text>
</comment>
<protein>
    <submittedName>
        <fullName evidence="2">Uncharacterized protein</fullName>
    </submittedName>
</protein>
<dbReference type="EMBL" id="LGRX02017076">
    <property type="protein sequence ID" value="KAK3261196.1"/>
    <property type="molecule type" value="Genomic_DNA"/>
</dbReference>
<feature type="compositionally biased region" description="Basic and acidic residues" evidence="1">
    <location>
        <begin position="114"/>
        <end position="126"/>
    </location>
</feature>
<organism evidence="2 3">
    <name type="scientific">Cymbomonas tetramitiformis</name>
    <dbReference type="NCBI Taxonomy" id="36881"/>
    <lineage>
        <taxon>Eukaryota</taxon>
        <taxon>Viridiplantae</taxon>
        <taxon>Chlorophyta</taxon>
        <taxon>Pyramimonadophyceae</taxon>
        <taxon>Pyramimonadales</taxon>
        <taxon>Pyramimonadaceae</taxon>
        <taxon>Cymbomonas</taxon>
    </lineage>
</organism>
<evidence type="ECO:0000313" key="2">
    <source>
        <dbReference type="EMBL" id="KAK3261196.1"/>
    </source>
</evidence>
<dbReference type="Proteomes" id="UP001190700">
    <property type="component" value="Unassembled WGS sequence"/>
</dbReference>
<evidence type="ECO:0000256" key="1">
    <source>
        <dbReference type="SAM" id="MobiDB-lite"/>
    </source>
</evidence>
<reference evidence="2 3" key="1">
    <citation type="journal article" date="2015" name="Genome Biol. Evol.">
        <title>Comparative Genomics of a Bacterivorous Green Alga Reveals Evolutionary Causalities and Consequences of Phago-Mixotrophic Mode of Nutrition.</title>
        <authorList>
            <person name="Burns J.A."/>
            <person name="Paasch A."/>
            <person name="Narechania A."/>
            <person name="Kim E."/>
        </authorList>
    </citation>
    <scope>NUCLEOTIDE SEQUENCE [LARGE SCALE GENOMIC DNA]</scope>
    <source>
        <strain evidence="2 3">PLY_AMNH</strain>
    </source>
</reference>
<feature type="region of interest" description="Disordered" evidence="1">
    <location>
        <begin position="111"/>
        <end position="131"/>
    </location>
</feature>
<name>A0AAE0KUH6_9CHLO</name>
<dbReference type="AlphaFoldDB" id="A0AAE0KUH6"/>
<evidence type="ECO:0000313" key="3">
    <source>
        <dbReference type="Proteomes" id="UP001190700"/>
    </source>
</evidence>
<gene>
    <name evidence="2" type="ORF">CYMTET_29883</name>
</gene>
<sequence>MQLHTGTSVSDKTLRQFIEDCVERLRINIFRTRVSEQLRFQFPSPIKVTWKDLEGIVEVQDTLKNDFESWILTFLQEIIRRCGCKNSCWEALQHGLDLKAIRASIKKVNAVSDTQHEDSEGKKRVETPSPSKKIKKEVNNAERAKKTYHSIPPPGNGGTEGKCLRYFGGGFHCKQPEACRAGYKLVELEPGYHEGKLSSDKWWEAENAAIKMYNLKICFRNSNWGILVQDWQKLPKAEKDKYRLTQPTSEKKASVEKAASLKVEYQGMVATLQTGGRDGSAVKSHVLSEDEGSDEDCLIGCPSS</sequence>
<feature type="region of interest" description="Disordered" evidence="1">
    <location>
        <begin position="275"/>
        <end position="304"/>
    </location>
</feature>
<proteinExistence type="predicted"/>